<dbReference type="EMBL" id="JACGWO010000001">
    <property type="protein sequence ID" value="KAK4440401.1"/>
    <property type="molecule type" value="Genomic_DNA"/>
</dbReference>
<accession>A0AAE1Z2X2</accession>
<comment type="caution">
    <text evidence="1">The sequence shown here is derived from an EMBL/GenBank/DDBJ whole genome shotgun (WGS) entry which is preliminary data.</text>
</comment>
<dbReference type="AlphaFoldDB" id="A0AAE1Z2X2"/>
<reference evidence="1" key="2">
    <citation type="journal article" date="2024" name="Plant">
        <title>Genomic evolution and insights into agronomic trait innovations of Sesamum species.</title>
        <authorList>
            <person name="Miao H."/>
            <person name="Wang L."/>
            <person name="Qu L."/>
            <person name="Liu H."/>
            <person name="Sun Y."/>
            <person name="Le M."/>
            <person name="Wang Q."/>
            <person name="Wei S."/>
            <person name="Zheng Y."/>
            <person name="Lin W."/>
            <person name="Duan Y."/>
            <person name="Cao H."/>
            <person name="Xiong S."/>
            <person name="Wang X."/>
            <person name="Wei L."/>
            <person name="Li C."/>
            <person name="Ma Q."/>
            <person name="Ju M."/>
            <person name="Zhao R."/>
            <person name="Li G."/>
            <person name="Mu C."/>
            <person name="Tian Q."/>
            <person name="Mei H."/>
            <person name="Zhang T."/>
            <person name="Gao T."/>
            <person name="Zhang H."/>
        </authorList>
    </citation>
    <scope>NUCLEOTIDE SEQUENCE</scope>
    <source>
        <strain evidence="1">3651</strain>
    </source>
</reference>
<protein>
    <submittedName>
        <fullName evidence="1">Uncharacterized protein</fullName>
    </submittedName>
</protein>
<gene>
    <name evidence="1" type="ORF">Salat_0375000</name>
</gene>
<proteinExistence type="predicted"/>
<sequence length="139" mass="15470">MDCPPSLGPLHLCRELQQFYTGPLSRHWVVLFALGRYIARRLGRYIARRAGPLSCGALGCIRPRPPAIQSAARSAAGMILGLPPQWAEHLAPPRNHNLAPQPDFTWATLHRGPLRFSKWADDFCGPNIFQKCHLGSQNP</sequence>
<dbReference type="Proteomes" id="UP001293254">
    <property type="component" value="Unassembled WGS sequence"/>
</dbReference>
<organism evidence="1 2">
    <name type="scientific">Sesamum alatum</name>
    <dbReference type="NCBI Taxonomy" id="300844"/>
    <lineage>
        <taxon>Eukaryota</taxon>
        <taxon>Viridiplantae</taxon>
        <taxon>Streptophyta</taxon>
        <taxon>Embryophyta</taxon>
        <taxon>Tracheophyta</taxon>
        <taxon>Spermatophyta</taxon>
        <taxon>Magnoliopsida</taxon>
        <taxon>eudicotyledons</taxon>
        <taxon>Gunneridae</taxon>
        <taxon>Pentapetalae</taxon>
        <taxon>asterids</taxon>
        <taxon>lamiids</taxon>
        <taxon>Lamiales</taxon>
        <taxon>Pedaliaceae</taxon>
        <taxon>Sesamum</taxon>
    </lineage>
</organism>
<name>A0AAE1Z2X2_9LAMI</name>
<reference evidence="1" key="1">
    <citation type="submission" date="2020-06" db="EMBL/GenBank/DDBJ databases">
        <authorList>
            <person name="Li T."/>
            <person name="Hu X."/>
            <person name="Zhang T."/>
            <person name="Song X."/>
            <person name="Zhang H."/>
            <person name="Dai N."/>
            <person name="Sheng W."/>
            <person name="Hou X."/>
            <person name="Wei L."/>
        </authorList>
    </citation>
    <scope>NUCLEOTIDE SEQUENCE</scope>
    <source>
        <strain evidence="1">3651</strain>
        <tissue evidence="1">Leaf</tissue>
    </source>
</reference>
<evidence type="ECO:0000313" key="1">
    <source>
        <dbReference type="EMBL" id="KAK4440401.1"/>
    </source>
</evidence>
<evidence type="ECO:0000313" key="2">
    <source>
        <dbReference type="Proteomes" id="UP001293254"/>
    </source>
</evidence>
<keyword evidence="2" id="KW-1185">Reference proteome</keyword>